<accession>G0MX00</accession>
<protein>
    <recommendedName>
        <fullName evidence="2">F-box domain-containing protein</fullName>
    </recommendedName>
</protein>
<feature type="domain" description="F-box" evidence="2">
    <location>
        <begin position="5"/>
        <end position="51"/>
    </location>
</feature>
<dbReference type="AlphaFoldDB" id="G0MX00"/>
<proteinExistence type="predicted"/>
<name>G0MX00_CAEBE</name>
<gene>
    <name evidence="3" type="ORF">CAEBREN_15878</name>
</gene>
<keyword evidence="1" id="KW-0812">Transmembrane</keyword>
<dbReference type="Proteomes" id="UP000008068">
    <property type="component" value="Unassembled WGS sequence"/>
</dbReference>
<organism evidence="4">
    <name type="scientific">Caenorhabditis brenneri</name>
    <name type="common">Nematode worm</name>
    <dbReference type="NCBI Taxonomy" id="135651"/>
    <lineage>
        <taxon>Eukaryota</taxon>
        <taxon>Metazoa</taxon>
        <taxon>Ecdysozoa</taxon>
        <taxon>Nematoda</taxon>
        <taxon>Chromadorea</taxon>
        <taxon>Rhabditida</taxon>
        <taxon>Rhabditina</taxon>
        <taxon>Rhabditomorpha</taxon>
        <taxon>Rhabditoidea</taxon>
        <taxon>Rhabditidae</taxon>
        <taxon>Peloderinae</taxon>
        <taxon>Caenorhabditis</taxon>
    </lineage>
</organism>
<dbReference type="PANTHER" id="PTHR21503:SF8">
    <property type="entry name" value="F-BOX ASSOCIATED DOMAIN-CONTAINING PROTEIN-RELATED"/>
    <property type="match status" value="1"/>
</dbReference>
<keyword evidence="1" id="KW-1133">Transmembrane helix</keyword>
<dbReference type="InParanoid" id="G0MX00"/>
<keyword evidence="4" id="KW-1185">Reference proteome</keyword>
<dbReference type="InterPro" id="IPR001810">
    <property type="entry name" value="F-box_dom"/>
</dbReference>
<dbReference type="PROSITE" id="PS50181">
    <property type="entry name" value="FBOX"/>
    <property type="match status" value="1"/>
</dbReference>
<dbReference type="PANTHER" id="PTHR21503">
    <property type="entry name" value="F-BOX-CONTAINING HYPOTHETICAL PROTEIN C.ELEGANS"/>
    <property type="match status" value="1"/>
</dbReference>
<dbReference type="EMBL" id="GL379818">
    <property type="protein sequence ID" value="EGT46704.1"/>
    <property type="molecule type" value="Genomic_DNA"/>
</dbReference>
<evidence type="ECO:0000313" key="4">
    <source>
        <dbReference type="Proteomes" id="UP000008068"/>
    </source>
</evidence>
<dbReference type="HOGENOM" id="CLU_866621_0_0_1"/>
<feature type="transmembrane region" description="Helical" evidence="1">
    <location>
        <begin position="12"/>
        <end position="34"/>
    </location>
</feature>
<sequence length="321" mass="37515">MDRSNFPLLKLPYLTIILVLETMGFVQLLQLAYVSRKMWRIVKDLVKIQGYTLDFYMAEEISFRFILNEKAFAWISVSDAANPPPGVCIPHQPEHSEDGYYRSVNDDCFETYWMNVFKGVKEFYEDITELFHMPLDQIVIAEKETQTIYKEYIPWLNTLTPRSSVIQFMGKTSGLQKYSHSIREINFGSTAQTQKNPERQSSILNFDEVIISHGQSIKVKQILLMEARDIQIHNIKFFPSDYDTLFENLVSGSMPNLVELKLGSTHPRIEDQNLLNFNAQKTDEHIFEILMGSRKCVLELHKDSKLFWLFFKIKKTVEDQT</sequence>
<keyword evidence="1" id="KW-0472">Membrane</keyword>
<dbReference type="Pfam" id="PF07735">
    <property type="entry name" value="FBA_2"/>
    <property type="match status" value="1"/>
</dbReference>
<evidence type="ECO:0000313" key="3">
    <source>
        <dbReference type="EMBL" id="EGT46704.1"/>
    </source>
</evidence>
<evidence type="ECO:0000256" key="1">
    <source>
        <dbReference type="SAM" id="Phobius"/>
    </source>
</evidence>
<evidence type="ECO:0000259" key="2">
    <source>
        <dbReference type="PROSITE" id="PS50181"/>
    </source>
</evidence>
<dbReference type="InterPro" id="IPR012885">
    <property type="entry name" value="F-box_Sdz-33"/>
</dbReference>
<reference evidence="4" key="1">
    <citation type="submission" date="2011-07" db="EMBL/GenBank/DDBJ databases">
        <authorList>
            <consortium name="Caenorhabditis brenneri Sequencing and Analysis Consortium"/>
            <person name="Wilson R.K."/>
        </authorList>
    </citation>
    <scope>NUCLEOTIDE SEQUENCE [LARGE SCALE GENOMIC DNA]</scope>
    <source>
        <strain evidence="4">PB2801</strain>
    </source>
</reference>